<name>Q0G1B0_9HYPH</name>
<keyword evidence="2" id="KW-0963">Cytoplasm</keyword>
<dbReference type="CDD" id="cd01449">
    <property type="entry name" value="TST_Repeat_2"/>
    <property type="match status" value="1"/>
</dbReference>
<dbReference type="InterPro" id="IPR045078">
    <property type="entry name" value="TST/MPST-like"/>
</dbReference>
<dbReference type="PANTHER" id="PTHR11364:SF27">
    <property type="entry name" value="SULFURTRANSFERASE"/>
    <property type="match status" value="1"/>
</dbReference>
<dbReference type="CDD" id="cd01448">
    <property type="entry name" value="TST_Repeat_1"/>
    <property type="match status" value="1"/>
</dbReference>
<proteinExistence type="predicted"/>
<dbReference type="AlphaFoldDB" id="Q0G1B0"/>
<feature type="domain" description="Rhodanese" evidence="8">
    <location>
        <begin position="34"/>
        <end position="151"/>
    </location>
</feature>
<dbReference type="InterPro" id="IPR036873">
    <property type="entry name" value="Rhodanese-like_dom_sf"/>
</dbReference>
<evidence type="ECO:0000256" key="3">
    <source>
        <dbReference type="ARBA" id="ARBA00022679"/>
    </source>
</evidence>
<dbReference type="InterPro" id="IPR001307">
    <property type="entry name" value="Thiosulphate_STrfase_CS"/>
</dbReference>
<organism evidence="9 10">
    <name type="scientific">Fulvimarina pelagi HTCC2506</name>
    <dbReference type="NCBI Taxonomy" id="314231"/>
    <lineage>
        <taxon>Bacteria</taxon>
        <taxon>Pseudomonadati</taxon>
        <taxon>Pseudomonadota</taxon>
        <taxon>Alphaproteobacteria</taxon>
        <taxon>Hyphomicrobiales</taxon>
        <taxon>Aurantimonadaceae</taxon>
        <taxon>Fulvimarina</taxon>
    </lineage>
</organism>
<dbReference type="InterPro" id="IPR001763">
    <property type="entry name" value="Rhodanese-like_dom"/>
</dbReference>
<evidence type="ECO:0000313" key="9">
    <source>
        <dbReference type="EMBL" id="EAU41171.1"/>
    </source>
</evidence>
<comment type="caution">
    <text evidence="9">The sequence shown here is derived from an EMBL/GenBank/DDBJ whole genome shotgun (WGS) entry which is preliminary data.</text>
</comment>
<dbReference type="HOGENOM" id="CLU_031618_3_0_5"/>
<dbReference type="Pfam" id="PF00581">
    <property type="entry name" value="Rhodanese"/>
    <property type="match status" value="2"/>
</dbReference>
<dbReference type="Proteomes" id="UP000004310">
    <property type="component" value="Unassembled WGS sequence"/>
</dbReference>
<dbReference type="GO" id="GO:0004792">
    <property type="term" value="F:thiosulfate-cyanide sulfurtransferase activity"/>
    <property type="evidence" value="ECO:0007669"/>
    <property type="project" value="InterPro"/>
</dbReference>
<comment type="subcellular location">
    <subcellularLocation>
        <location evidence="1">Cytoplasm</location>
    </subcellularLocation>
</comment>
<dbReference type="NCBIfam" id="NF008557">
    <property type="entry name" value="PRK11493.1"/>
    <property type="match status" value="1"/>
</dbReference>
<dbReference type="SMART" id="SM00450">
    <property type="entry name" value="RHOD"/>
    <property type="match status" value="2"/>
</dbReference>
<dbReference type="PROSITE" id="PS50206">
    <property type="entry name" value="RHODANESE_3"/>
    <property type="match status" value="2"/>
</dbReference>
<dbReference type="SUPFAM" id="SSF52821">
    <property type="entry name" value="Rhodanese/Cell cycle control phosphatase"/>
    <property type="match status" value="2"/>
</dbReference>
<dbReference type="GO" id="GO:0016784">
    <property type="term" value="F:3-mercaptopyruvate sulfurtransferase activity"/>
    <property type="evidence" value="ECO:0007669"/>
    <property type="project" value="UniProtKB-EC"/>
</dbReference>
<protein>
    <recommendedName>
        <fullName evidence="6">Sulfurtransferase</fullName>
    </recommendedName>
</protein>
<sequence length="298" mass="32136">MIQPLAEALMLPHSSRMSQNPFLISSADLAETLGRSGLSIVDASWYLPAMGRFARSEYEAGHVPGAVFFDQDEIVDPDSTLPHTLPSPEDFATRVGALGISETDTIIVYDGMGLFSAPRVWWMFRTFGAKDVRVLDGGFPAWFEEGLPREMGQPAIEPTTFTPDFDRSAIASLDEMRTISAGQGERQIVDVRPADRFAGSSPEPREGVRSGHMPGADSLPFLNLQSEGRLKRPDALRSEMQAAGVDPDGSAVTSCGSGVTAAIANLAFASLGNFDVKLYDGSWSEWGSQTDTPVETQS</sequence>
<dbReference type="PROSITE" id="PS00380">
    <property type="entry name" value="RHODANESE_1"/>
    <property type="match status" value="1"/>
</dbReference>
<evidence type="ECO:0000256" key="4">
    <source>
        <dbReference type="ARBA" id="ARBA00022737"/>
    </source>
</evidence>
<accession>Q0G1B0</accession>
<comment type="catalytic activity">
    <reaction evidence="5">
        <text>2-oxo-3-sulfanylpropanoate + [thioredoxin]-dithiol = [thioredoxin]-disulfide + hydrogen sulfide + pyruvate + H(+)</text>
        <dbReference type="Rhea" id="RHEA:21740"/>
        <dbReference type="Rhea" id="RHEA-COMP:10698"/>
        <dbReference type="Rhea" id="RHEA-COMP:10700"/>
        <dbReference type="ChEBI" id="CHEBI:15361"/>
        <dbReference type="ChEBI" id="CHEBI:15378"/>
        <dbReference type="ChEBI" id="CHEBI:29919"/>
        <dbReference type="ChEBI" id="CHEBI:29950"/>
        <dbReference type="ChEBI" id="CHEBI:50058"/>
        <dbReference type="ChEBI" id="CHEBI:57678"/>
        <dbReference type="EC" id="2.8.1.2"/>
    </reaction>
    <physiologicalReaction direction="left-to-right" evidence="5">
        <dbReference type="Rhea" id="RHEA:21741"/>
    </physiologicalReaction>
</comment>
<dbReference type="eggNOG" id="COG2897">
    <property type="taxonomic scope" value="Bacteria"/>
</dbReference>
<dbReference type="PANTHER" id="PTHR11364">
    <property type="entry name" value="THIOSULFATE SULFERTANSFERASE"/>
    <property type="match status" value="1"/>
</dbReference>
<gene>
    <name evidence="9" type="ORF">FP2506_12929</name>
</gene>
<dbReference type="Gene3D" id="3.40.250.10">
    <property type="entry name" value="Rhodanese-like domain"/>
    <property type="match status" value="2"/>
</dbReference>
<keyword evidence="10" id="KW-1185">Reference proteome</keyword>
<evidence type="ECO:0000259" key="8">
    <source>
        <dbReference type="PROSITE" id="PS50206"/>
    </source>
</evidence>
<dbReference type="FunFam" id="3.40.250.10:FF:000015">
    <property type="entry name" value="Sulfurtransferase"/>
    <property type="match status" value="1"/>
</dbReference>
<feature type="domain" description="Rhodanese" evidence="8">
    <location>
        <begin position="182"/>
        <end position="295"/>
    </location>
</feature>
<dbReference type="PROSITE" id="PS00683">
    <property type="entry name" value="RHODANESE_2"/>
    <property type="match status" value="1"/>
</dbReference>
<reference evidence="9 10" key="1">
    <citation type="journal article" date="2010" name="J. Bacteriol.">
        <title>Genome sequence of Fulvimarina pelagi HTCC2506T, a Mn(II)-oxidizing alphaproteobacterium possessing an aerobic anoxygenic photosynthetic gene cluster and Xanthorhodopsin.</title>
        <authorList>
            <person name="Kang I."/>
            <person name="Oh H.M."/>
            <person name="Lim S.I."/>
            <person name="Ferriera S."/>
            <person name="Giovannoni S.J."/>
            <person name="Cho J.C."/>
        </authorList>
    </citation>
    <scope>NUCLEOTIDE SEQUENCE [LARGE SCALE GENOMIC DNA]</scope>
    <source>
        <strain evidence="9 10">HTCC2506</strain>
    </source>
</reference>
<dbReference type="EMBL" id="AATP01000004">
    <property type="protein sequence ID" value="EAU41171.1"/>
    <property type="molecule type" value="Genomic_DNA"/>
</dbReference>
<evidence type="ECO:0000256" key="6">
    <source>
        <dbReference type="RuleBase" id="RU000507"/>
    </source>
</evidence>
<keyword evidence="4" id="KW-0677">Repeat</keyword>
<evidence type="ECO:0000256" key="2">
    <source>
        <dbReference type="ARBA" id="ARBA00022490"/>
    </source>
</evidence>
<dbReference type="STRING" id="217511.GCA_001463845_02559"/>
<evidence type="ECO:0000313" key="10">
    <source>
        <dbReference type="Proteomes" id="UP000004310"/>
    </source>
</evidence>
<feature type="region of interest" description="Disordered" evidence="7">
    <location>
        <begin position="190"/>
        <end position="220"/>
    </location>
</feature>
<evidence type="ECO:0000256" key="1">
    <source>
        <dbReference type="ARBA" id="ARBA00004496"/>
    </source>
</evidence>
<evidence type="ECO:0000256" key="7">
    <source>
        <dbReference type="SAM" id="MobiDB-lite"/>
    </source>
</evidence>
<keyword evidence="3 6" id="KW-0808">Transferase</keyword>
<evidence type="ECO:0000256" key="5">
    <source>
        <dbReference type="ARBA" id="ARBA00051793"/>
    </source>
</evidence>
<dbReference type="GO" id="GO:0005737">
    <property type="term" value="C:cytoplasm"/>
    <property type="evidence" value="ECO:0007669"/>
    <property type="project" value="UniProtKB-SubCell"/>
</dbReference>
<dbReference type="FunFam" id="3.40.250.10:FF:000001">
    <property type="entry name" value="Sulfurtransferase"/>
    <property type="match status" value="1"/>
</dbReference>